<sequence>MNKKLIFLLIIYLTFISLGLPDSLLGVSWPEMARNFSVPYSAAGIISMTISICTILSSLSTMKLVAKLGTGKLVLLSVLATAIGIVGIGFTLNYAFLIFFALPMGLGAGAIDTSLNQYVALHFKAHHMNWLHAFWGIGATLGPITMGAVMRGGHSWRFGYWIIGGIQLFLVAVLFFSLPLWEEEKRTGKNKSNQSNLKFVDAFKIPGVPFALLSFIFYVGTEATIGLWGSSFLIDIKGISVSSASFIVSIFYASLTVGRIFSGFITFWLSNKKLLIISELSLLVGIIIIGIGSGSMLYLGFGLIGLGCAAIFPTMLHETPKRFGDQNSGVIMSLQLALAYVGTTLLPPLLGVLTQTYSMSLFPIFLFIYGIILLTATIIIEKLQKSR</sequence>
<protein>
    <submittedName>
        <fullName evidence="9">MFS transporter</fullName>
    </submittedName>
</protein>
<evidence type="ECO:0000313" key="9">
    <source>
        <dbReference type="EMBL" id="MBV7391218.1"/>
    </source>
</evidence>
<organism evidence="9 10">
    <name type="scientific">Enterococcus alishanensis</name>
    <dbReference type="NCBI Taxonomy" id="1303817"/>
    <lineage>
        <taxon>Bacteria</taxon>
        <taxon>Bacillati</taxon>
        <taxon>Bacillota</taxon>
        <taxon>Bacilli</taxon>
        <taxon>Lactobacillales</taxon>
        <taxon>Enterococcaceae</taxon>
        <taxon>Enterococcus</taxon>
    </lineage>
</organism>
<feature type="transmembrane region" description="Helical" evidence="7">
    <location>
        <begin position="133"/>
        <end position="152"/>
    </location>
</feature>
<dbReference type="Proteomes" id="UP000774130">
    <property type="component" value="Unassembled WGS sequence"/>
</dbReference>
<feature type="transmembrane region" description="Helical" evidence="7">
    <location>
        <begin position="98"/>
        <end position="121"/>
    </location>
</feature>
<keyword evidence="5 7" id="KW-1133">Transmembrane helix</keyword>
<feature type="transmembrane region" description="Helical" evidence="7">
    <location>
        <begin position="297"/>
        <end position="316"/>
    </location>
</feature>
<feature type="domain" description="Major facilitator superfamily (MFS) profile" evidence="8">
    <location>
        <begin position="7"/>
        <end position="387"/>
    </location>
</feature>
<feature type="transmembrane region" description="Helical" evidence="7">
    <location>
        <begin position="37"/>
        <end position="61"/>
    </location>
</feature>
<keyword evidence="4 7" id="KW-0812">Transmembrane</keyword>
<gene>
    <name evidence="9" type="ORF">KUA55_11050</name>
</gene>
<evidence type="ECO:0000256" key="5">
    <source>
        <dbReference type="ARBA" id="ARBA00022989"/>
    </source>
</evidence>
<comment type="similarity">
    <text evidence="2">Belongs to the major facilitator superfamily.</text>
</comment>
<dbReference type="Pfam" id="PF07690">
    <property type="entry name" value="MFS_1"/>
    <property type="match status" value="1"/>
</dbReference>
<evidence type="ECO:0000256" key="2">
    <source>
        <dbReference type="ARBA" id="ARBA00008335"/>
    </source>
</evidence>
<evidence type="ECO:0000256" key="4">
    <source>
        <dbReference type="ARBA" id="ARBA00022692"/>
    </source>
</evidence>
<dbReference type="PANTHER" id="PTHR23514:SF3">
    <property type="entry name" value="BYPASS OF STOP CODON PROTEIN 6"/>
    <property type="match status" value="1"/>
</dbReference>
<evidence type="ECO:0000256" key="7">
    <source>
        <dbReference type="SAM" id="Phobius"/>
    </source>
</evidence>
<dbReference type="InterPro" id="IPR020846">
    <property type="entry name" value="MFS_dom"/>
</dbReference>
<comment type="subcellular location">
    <subcellularLocation>
        <location evidence="1">Cell membrane</location>
        <topology evidence="1">Multi-pass membrane protein</topology>
    </subcellularLocation>
</comment>
<evidence type="ECO:0000256" key="6">
    <source>
        <dbReference type="ARBA" id="ARBA00023136"/>
    </source>
</evidence>
<keyword evidence="6 7" id="KW-0472">Membrane</keyword>
<reference evidence="9 10" key="1">
    <citation type="submission" date="2021-06" db="EMBL/GenBank/DDBJ databases">
        <title>Enterococcus alishanensis sp. nov., a novel lactic acid bacterium isolated from fresh coffee beans.</title>
        <authorList>
            <person name="Chen Y.-S."/>
        </authorList>
    </citation>
    <scope>NUCLEOTIDE SEQUENCE [LARGE SCALE GENOMIC DNA]</scope>
    <source>
        <strain evidence="9 10">ALS3</strain>
    </source>
</reference>
<dbReference type="RefSeq" id="WP_218326339.1">
    <property type="nucleotide sequence ID" value="NZ_JAHUZB010000004.1"/>
</dbReference>
<evidence type="ECO:0000313" key="10">
    <source>
        <dbReference type="Proteomes" id="UP000774130"/>
    </source>
</evidence>
<name>A0ABS6TE62_9ENTE</name>
<feature type="transmembrane region" description="Helical" evidence="7">
    <location>
        <begin position="73"/>
        <end position="92"/>
    </location>
</feature>
<dbReference type="PROSITE" id="PS50850">
    <property type="entry name" value="MFS"/>
    <property type="match status" value="1"/>
</dbReference>
<evidence type="ECO:0000256" key="1">
    <source>
        <dbReference type="ARBA" id="ARBA00004651"/>
    </source>
</evidence>
<dbReference type="InterPro" id="IPR051788">
    <property type="entry name" value="MFS_Transporter"/>
</dbReference>
<comment type="caution">
    <text evidence="9">The sequence shown here is derived from an EMBL/GenBank/DDBJ whole genome shotgun (WGS) entry which is preliminary data.</text>
</comment>
<feature type="transmembrane region" description="Helical" evidence="7">
    <location>
        <begin position="328"/>
        <end position="349"/>
    </location>
</feature>
<accession>A0ABS6TE62</accession>
<evidence type="ECO:0000259" key="8">
    <source>
        <dbReference type="PROSITE" id="PS50850"/>
    </source>
</evidence>
<evidence type="ECO:0000256" key="3">
    <source>
        <dbReference type="ARBA" id="ARBA00022448"/>
    </source>
</evidence>
<feature type="transmembrane region" description="Helical" evidence="7">
    <location>
        <begin position="158"/>
        <end position="181"/>
    </location>
</feature>
<feature type="transmembrane region" description="Helical" evidence="7">
    <location>
        <begin position="239"/>
        <end position="262"/>
    </location>
</feature>
<dbReference type="EMBL" id="JAHUZB010000004">
    <property type="protein sequence ID" value="MBV7391218.1"/>
    <property type="molecule type" value="Genomic_DNA"/>
</dbReference>
<proteinExistence type="inferred from homology"/>
<dbReference type="InterPro" id="IPR011701">
    <property type="entry name" value="MFS"/>
</dbReference>
<dbReference type="PANTHER" id="PTHR23514">
    <property type="entry name" value="BYPASS OF STOP CODON PROTEIN 6"/>
    <property type="match status" value="1"/>
</dbReference>
<keyword evidence="10" id="KW-1185">Reference proteome</keyword>
<keyword evidence="3" id="KW-0813">Transport</keyword>
<feature type="transmembrane region" description="Helical" evidence="7">
    <location>
        <begin position="361"/>
        <end position="380"/>
    </location>
</feature>